<accession>A0A2P2IWW6</accession>
<dbReference type="AlphaFoldDB" id="A0A2P2IWW6"/>
<evidence type="ECO:0000313" key="1">
    <source>
        <dbReference type="EMBL" id="MBW85688.1"/>
    </source>
</evidence>
<sequence>MIMSLLTRAFSQILLDMPLDTTLNLDHIHLLPHMLHQATHQLHIHLVDTHQQVTLPMEDTHQQGTLHLEDTHQLVILLLVLILQLAHQHPIQVTDLEWELFWLVAQLLQLQHMVLIIFHMVTPTALVMESSSMENLSTGNLESAGNTACLENTKANFSRDGSDMLTRKRSILRTNTVGFPLLCQINFLFSFVLPLEFYISSGLIDACHCSCFIWCFCVYKRELAFFVNIMVLSSSST</sequence>
<dbReference type="EMBL" id="GGEC01005205">
    <property type="protein sequence ID" value="MBW85688.1"/>
    <property type="molecule type" value="Transcribed_RNA"/>
</dbReference>
<protein>
    <submittedName>
        <fullName evidence="1">Uncharacterized protein</fullName>
    </submittedName>
</protein>
<proteinExistence type="predicted"/>
<name>A0A2P2IWW6_RHIMU</name>
<reference evidence="1" key="1">
    <citation type="submission" date="2018-02" db="EMBL/GenBank/DDBJ databases">
        <title>Rhizophora mucronata_Transcriptome.</title>
        <authorList>
            <person name="Meera S.P."/>
            <person name="Sreeshan A."/>
            <person name="Augustine A."/>
        </authorList>
    </citation>
    <scope>NUCLEOTIDE SEQUENCE</scope>
    <source>
        <tissue evidence="1">Leaf</tissue>
    </source>
</reference>
<organism evidence="1">
    <name type="scientific">Rhizophora mucronata</name>
    <name type="common">Asiatic mangrove</name>
    <dbReference type="NCBI Taxonomy" id="61149"/>
    <lineage>
        <taxon>Eukaryota</taxon>
        <taxon>Viridiplantae</taxon>
        <taxon>Streptophyta</taxon>
        <taxon>Embryophyta</taxon>
        <taxon>Tracheophyta</taxon>
        <taxon>Spermatophyta</taxon>
        <taxon>Magnoliopsida</taxon>
        <taxon>eudicotyledons</taxon>
        <taxon>Gunneridae</taxon>
        <taxon>Pentapetalae</taxon>
        <taxon>rosids</taxon>
        <taxon>fabids</taxon>
        <taxon>Malpighiales</taxon>
        <taxon>Rhizophoraceae</taxon>
        <taxon>Rhizophora</taxon>
    </lineage>
</organism>